<accession>A0AAD8UKK0</accession>
<evidence type="ECO:0000313" key="1">
    <source>
        <dbReference type="EMBL" id="KAK1724507.1"/>
    </source>
</evidence>
<protein>
    <submittedName>
        <fullName evidence="1">Uncharacterized protein</fullName>
    </submittedName>
</protein>
<evidence type="ECO:0000313" key="2">
    <source>
        <dbReference type="Proteomes" id="UP001244207"/>
    </source>
</evidence>
<organism evidence="1 2">
    <name type="scientific">Glomerella acutata</name>
    <name type="common">Colletotrichum acutatum</name>
    <dbReference type="NCBI Taxonomy" id="27357"/>
    <lineage>
        <taxon>Eukaryota</taxon>
        <taxon>Fungi</taxon>
        <taxon>Dikarya</taxon>
        <taxon>Ascomycota</taxon>
        <taxon>Pezizomycotina</taxon>
        <taxon>Sordariomycetes</taxon>
        <taxon>Hypocreomycetidae</taxon>
        <taxon>Glomerellales</taxon>
        <taxon>Glomerellaceae</taxon>
        <taxon>Colletotrichum</taxon>
        <taxon>Colletotrichum acutatum species complex</taxon>
    </lineage>
</organism>
<proteinExistence type="predicted"/>
<dbReference type="Proteomes" id="UP001244207">
    <property type="component" value="Unassembled WGS sequence"/>
</dbReference>
<keyword evidence="2" id="KW-1185">Reference proteome</keyword>
<sequence>MAEVLGVVLKKLWDQVHDTPSEIGQLVAQVELLNAVLAEADAMSDQVYSTNNNPSVISLNYCQHAVNHLETLVTDLQQQMTMANKPRRSIARLKFTLKKDLIQNCQNKLQVALQMVVLSQNTRILPHSILSGVQGRYFFCPIYRARVRPPMWMSERIWDIQTYRACAGWKFSLRTWTVRPFSAPVFGYVKSGSWSQVLQEFEGNRASVFDRDSEGWSLVHVCGPHMRRTAL</sequence>
<dbReference type="RefSeq" id="XP_060364562.1">
    <property type="nucleotide sequence ID" value="XM_060505142.1"/>
</dbReference>
<reference evidence="1" key="1">
    <citation type="submission" date="2021-12" db="EMBL/GenBank/DDBJ databases">
        <title>Comparative genomics, transcriptomics and evolutionary studies reveal genomic signatures of adaptation to plant cell wall in hemibiotrophic fungi.</title>
        <authorList>
            <consortium name="DOE Joint Genome Institute"/>
            <person name="Baroncelli R."/>
            <person name="Diaz J.F."/>
            <person name="Benocci T."/>
            <person name="Peng M."/>
            <person name="Battaglia E."/>
            <person name="Haridas S."/>
            <person name="Andreopoulos W."/>
            <person name="Labutti K."/>
            <person name="Pangilinan J."/>
            <person name="Floch G.L."/>
            <person name="Makela M.R."/>
            <person name="Henrissat B."/>
            <person name="Grigoriev I.V."/>
            <person name="Crouch J.A."/>
            <person name="De Vries R.P."/>
            <person name="Sukno S.A."/>
            <person name="Thon M.R."/>
        </authorList>
    </citation>
    <scope>NUCLEOTIDE SEQUENCE</scope>
    <source>
        <strain evidence="1">CBS 112980</strain>
    </source>
</reference>
<dbReference type="EMBL" id="JAHMHS010000051">
    <property type="protein sequence ID" value="KAK1724507.1"/>
    <property type="molecule type" value="Genomic_DNA"/>
</dbReference>
<comment type="caution">
    <text evidence="1">The sequence shown here is derived from an EMBL/GenBank/DDBJ whole genome shotgun (WGS) entry which is preliminary data.</text>
</comment>
<dbReference type="AlphaFoldDB" id="A0AAD8UKK0"/>
<gene>
    <name evidence="1" type="ORF">BDZ83DRAFT_578573</name>
</gene>
<name>A0AAD8UKK0_GLOAC</name>
<dbReference type="GeneID" id="85389041"/>